<dbReference type="InterPro" id="IPR003594">
    <property type="entry name" value="HATPase_dom"/>
</dbReference>
<feature type="region of interest" description="Disordered" evidence="9">
    <location>
        <begin position="403"/>
        <end position="425"/>
    </location>
</feature>
<dbReference type="SMART" id="SM00387">
    <property type="entry name" value="HATPase_c"/>
    <property type="match status" value="1"/>
</dbReference>
<keyword evidence="4" id="KW-0597">Phosphoprotein</keyword>
<organism evidence="11 12">
    <name type="scientific">Gordonia defluvii</name>
    <dbReference type="NCBI Taxonomy" id="283718"/>
    <lineage>
        <taxon>Bacteria</taxon>
        <taxon>Bacillati</taxon>
        <taxon>Actinomycetota</taxon>
        <taxon>Actinomycetes</taxon>
        <taxon>Mycobacteriales</taxon>
        <taxon>Gordoniaceae</taxon>
        <taxon>Gordonia</taxon>
    </lineage>
</organism>
<keyword evidence="12" id="KW-1185">Reference proteome</keyword>
<dbReference type="Gene3D" id="3.30.565.10">
    <property type="entry name" value="Histidine kinase-like ATPase, C-terminal domain"/>
    <property type="match status" value="1"/>
</dbReference>
<proteinExistence type="predicted"/>
<dbReference type="InterPro" id="IPR003661">
    <property type="entry name" value="HisK_dim/P_dom"/>
</dbReference>
<accession>A0ABP6LQP4</accession>
<dbReference type="RefSeq" id="WP_290706310.1">
    <property type="nucleotide sequence ID" value="NZ_BAAAVS010000060.1"/>
</dbReference>
<keyword evidence="5" id="KW-0808">Transferase</keyword>
<dbReference type="InterPro" id="IPR004358">
    <property type="entry name" value="Sig_transdc_His_kin-like_C"/>
</dbReference>
<name>A0ABP6LQP4_9ACTN</name>
<dbReference type="PANTHER" id="PTHR45453">
    <property type="entry name" value="PHOSPHATE REGULON SENSOR PROTEIN PHOR"/>
    <property type="match status" value="1"/>
</dbReference>
<dbReference type="InterPro" id="IPR036890">
    <property type="entry name" value="HATPase_C_sf"/>
</dbReference>
<dbReference type="Gene3D" id="1.10.287.130">
    <property type="match status" value="1"/>
</dbReference>
<sequence length="425" mass="45592">MTVALIVATIACAFVCGLVVGRLAFGQPVFRFDEPVTPLSVLPAAPPSPEHLSPQDRNDVLRMIVRSSEHAVVVVEESGDLELYNEAAVKLGLVTGDELHPTVAEHAAEVLSLREDDRFEMVPVPTNAGFLATARPPTAHPVLAVRCLARYVELNGMRFILVYGDDDTENIRVEATRRDFVANVSHELKTPVGAIALLAEALLESVDDPESVRHFGSRVSSESKRMGNLVTELIALSRLQGGETAEFEPVDVDGLIGAAMTAVQIPAEAAHITLTSDDPCGLAVYGDRPLLVTALTNLLSNAIAYSPAGTTVSVSRRIIEAQDEDHRPMVAMVVTDRGIGIAPADQERVFERFFRVDKARSRLTGGTGLGLAIVKHVAANHSGAISVWSRPGTGSTFTLAIPQARADPPAHRQSLETNRTEEEVS</sequence>
<dbReference type="PANTHER" id="PTHR45453:SF1">
    <property type="entry name" value="PHOSPHATE REGULON SENSOR PROTEIN PHOR"/>
    <property type="match status" value="1"/>
</dbReference>
<dbReference type="InterPro" id="IPR005467">
    <property type="entry name" value="His_kinase_dom"/>
</dbReference>
<comment type="catalytic activity">
    <reaction evidence="1">
        <text>ATP + protein L-histidine = ADP + protein N-phospho-L-histidine.</text>
        <dbReference type="EC" id="2.7.13.3"/>
    </reaction>
</comment>
<dbReference type="SMART" id="SM00388">
    <property type="entry name" value="HisKA"/>
    <property type="match status" value="1"/>
</dbReference>
<evidence type="ECO:0000259" key="10">
    <source>
        <dbReference type="PROSITE" id="PS50109"/>
    </source>
</evidence>
<reference evidence="12" key="1">
    <citation type="journal article" date="2019" name="Int. J. Syst. Evol. Microbiol.">
        <title>The Global Catalogue of Microorganisms (GCM) 10K type strain sequencing project: providing services to taxonomists for standard genome sequencing and annotation.</title>
        <authorList>
            <consortium name="The Broad Institute Genomics Platform"/>
            <consortium name="The Broad Institute Genome Sequencing Center for Infectious Disease"/>
            <person name="Wu L."/>
            <person name="Ma J."/>
        </authorList>
    </citation>
    <scope>NUCLEOTIDE SEQUENCE [LARGE SCALE GENOMIC DNA]</scope>
    <source>
        <strain evidence="12">JCM 14234</strain>
    </source>
</reference>
<dbReference type="InterPro" id="IPR050351">
    <property type="entry name" value="BphY/WalK/GraS-like"/>
</dbReference>
<evidence type="ECO:0000313" key="11">
    <source>
        <dbReference type="EMBL" id="GAA3049615.1"/>
    </source>
</evidence>
<evidence type="ECO:0000256" key="1">
    <source>
        <dbReference type="ARBA" id="ARBA00000085"/>
    </source>
</evidence>
<evidence type="ECO:0000256" key="7">
    <source>
        <dbReference type="ARBA" id="ARBA00023012"/>
    </source>
</evidence>
<dbReference type="InterPro" id="IPR036097">
    <property type="entry name" value="HisK_dim/P_sf"/>
</dbReference>
<keyword evidence="6" id="KW-0418">Kinase</keyword>
<evidence type="ECO:0000256" key="8">
    <source>
        <dbReference type="ARBA" id="ARBA00039401"/>
    </source>
</evidence>
<feature type="domain" description="Histidine kinase" evidence="10">
    <location>
        <begin position="183"/>
        <end position="405"/>
    </location>
</feature>
<evidence type="ECO:0000256" key="2">
    <source>
        <dbReference type="ARBA" id="ARBA00004236"/>
    </source>
</evidence>
<protein>
    <recommendedName>
        <fullName evidence="8">Sensor-like histidine kinase SenX3</fullName>
        <ecNumber evidence="3">2.7.13.3</ecNumber>
    </recommendedName>
</protein>
<feature type="compositionally biased region" description="Basic and acidic residues" evidence="9">
    <location>
        <begin position="408"/>
        <end position="425"/>
    </location>
</feature>
<comment type="subcellular location">
    <subcellularLocation>
        <location evidence="2">Cell membrane</location>
    </subcellularLocation>
</comment>
<evidence type="ECO:0000256" key="3">
    <source>
        <dbReference type="ARBA" id="ARBA00012438"/>
    </source>
</evidence>
<evidence type="ECO:0000313" key="12">
    <source>
        <dbReference type="Proteomes" id="UP001501035"/>
    </source>
</evidence>
<dbReference type="Pfam" id="PF02518">
    <property type="entry name" value="HATPase_c"/>
    <property type="match status" value="1"/>
</dbReference>
<evidence type="ECO:0000256" key="9">
    <source>
        <dbReference type="SAM" id="MobiDB-lite"/>
    </source>
</evidence>
<dbReference type="CDD" id="cd00082">
    <property type="entry name" value="HisKA"/>
    <property type="match status" value="1"/>
</dbReference>
<dbReference type="Pfam" id="PF00512">
    <property type="entry name" value="HisKA"/>
    <property type="match status" value="1"/>
</dbReference>
<evidence type="ECO:0000256" key="5">
    <source>
        <dbReference type="ARBA" id="ARBA00022679"/>
    </source>
</evidence>
<comment type="caution">
    <text evidence="11">The sequence shown here is derived from an EMBL/GenBank/DDBJ whole genome shotgun (WGS) entry which is preliminary data.</text>
</comment>
<dbReference type="SUPFAM" id="SSF47384">
    <property type="entry name" value="Homodimeric domain of signal transducing histidine kinase"/>
    <property type="match status" value="1"/>
</dbReference>
<evidence type="ECO:0000256" key="4">
    <source>
        <dbReference type="ARBA" id="ARBA00022553"/>
    </source>
</evidence>
<gene>
    <name evidence="11" type="ORF">GCM10010528_30980</name>
</gene>
<dbReference type="PRINTS" id="PR00344">
    <property type="entry name" value="BCTRLSENSOR"/>
</dbReference>
<dbReference type="EMBL" id="BAAAVS010000060">
    <property type="protein sequence ID" value="GAA3049615.1"/>
    <property type="molecule type" value="Genomic_DNA"/>
</dbReference>
<dbReference type="PROSITE" id="PS50109">
    <property type="entry name" value="HIS_KIN"/>
    <property type="match status" value="1"/>
</dbReference>
<dbReference type="EC" id="2.7.13.3" evidence="3"/>
<evidence type="ECO:0000256" key="6">
    <source>
        <dbReference type="ARBA" id="ARBA00022777"/>
    </source>
</evidence>
<dbReference type="SUPFAM" id="SSF55874">
    <property type="entry name" value="ATPase domain of HSP90 chaperone/DNA topoisomerase II/histidine kinase"/>
    <property type="match status" value="1"/>
</dbReference>
<keyword evidence="7" id="KW-0902">Two-component regulatory system</keyword>
<dbReference type="Proteomes" id="UP001501035">
    <property type="component" value="Unassembled WGS sequence"/>
</dbReference>